<dbReference type="PANTHER" id="PTHR11959:SF1">
    <property type="entry name" value="4-HYDROXYPHENYLPYRUVATE DIOXYGENASE"/>
    <property type="match status" value="1"/>
</dbReference>
<evidence type="ECO:0000256" key="10">
    <source>
        <dbReference type="PIRSR" id="PIRSR009283-1"/>
    </source>
</evidence>
<dbReference type="NCBIfam" id="TIGR01263">
    <property type="entry name" value="4HPPD"/>
    <property type="match status" value="1"/>
</dbReference>
<sequence>MDNDVNIHYLIREQKNLLQRTRFFRVHYRRTKNCIFESQLAAMTIGKSIQAFDHITLWVGNALQASSWFCLRFGFEPYAYRGLETGSREVVSHVVKQNQVIFVFQSPLLPDNQEYGEHLVRHGDGVKDVAFSVNNIEHIVEQAKSKGGKIVKDIWTETDEHGSVKMACVQTYGDTTHTLIERGDYAGLFLPNYHPHPLKNKDALLEKLPEVKLDFIDHIVGNMPDNEMENTTKWYENTLQFHRFWSVDDSVIHTQYSSLRSIVVSNEQETIKMPINEPASGSKKSQIQEYVDYYGSSGVQHIALNTSDILTSVTRLRERGTQFLEVPSAYYTDLRERLKHSKVQIVEDLSIIEKLHILIDYDDNGYLLQIFTKPVQDRPTLFFEIIQRRNHSGFGIGNFKALFEAIERDQAARGNL</sequence>
<dbReference type="Proteomes" id="UP000663852">
    <property type="component" value="Unassembled WGS sequence"/>
</dbReference>
<feature type="binding site" evidence="10">
    <location>
        <position position="301"/>
    </location>
    <ligand>
        <name>Fe cation</name>
        <dbReference type="ChEBI" id="CHEBI:24875"/>
    </ligand>
</feature>
<feature type="domain" description="VOC" evidence="11">
    <location>
        <begin position="215"/>
        <end position="373"/>
    </location>
</feature>
<evidence type="ECO:0000313" key="12">
    <source>
        <dbReference type="EMBL" id="CAF1039240.1"/>
    </source>
</evidence>
<dbReference type="InterPro" id="IPR029068">
    <property type="entry name" value="Glyas_Bleomycin-R_OHBP_Dase"/>
</dbReference>
<dbReference type="InterPro" id="IPR004360">
    <property type="entry name" value="Glyas_Fos-R_dOase_dom"/>
</dbReference>
<dbReference type="Pfam" id="PF00903">
    <property type="entry name" value="Glyoxalase"/>
    <property type="match status" value="2"/>
</dbReference>
<name>A0A814JL91_ADIRI</name>
<evidence type="ECO:0000256" key="9">
    <source>
        <dbReference type="PIRNR" id="PIRNR009283"/>
    </source>
</evidence>
<feature type="binding site" evidence="10">
    <location>
        <position position="384"/>
    </location>
    <ligand>
        <name>Fe cation</name>
        <dbReference type="ChEBI" id="CHEBI:24875"/>
    </ligand>
</feature>
<dbReference type="SUPFAM" id="SSF54593">
    <property type="entry name" value="Glyoxalase/Bleomycin resistance protein/Dihydroxybiphenyl dioxygenase"/>
    <property type="match status" value="1"/>
</dbReference>
<feature type="binding site" evidence="10">
    <location>
        <position position="218"/>
    </location>
    <ligand>
        <name>Fe cation</name>
        <dbReference type="ChEBI" id="CHEBI:24875"/>
    </ligand>
</feature>
<dbReference type="GO" id="GO:0005789">
    <property type="term" value="C:endoplasmic reticulum membrane"/>
    <property type="evidence" value="ECO:0007669"/>
    <property type="project" value="TreeGrafter"/>
</dbReference>
<proteinExistence type="inferred from homology"/>
<dbReference type="EMBL" id="CAJNOJ010000074">
    <property type="protein sequence ID" value="CAF1039240.1"/>
    <property type="molecule type" value="Genomic_DNA"/>
</dbReference>
<feature type="domain" description="VOC" evidence="11">
    <location>
        <begin position="51"/>
        <end position="182"/>
    </location>
</feature>
<dbReference type="PANTHER" id="PTHR11959">
    <property type="entry name" value="4-HYDROXYPHENYLPYRUVATE DIOXYGENASE"/>
    <property type="match status" value="1"/>
</dbReference>
<comment type="pathway">
    <text evidence="1">Amino-acid degradation; L-phenylalanine degradation; acetoacetate and fumarate from L-phenylalanine: step 3/6.</text>
</comment>
<dbReference type="Gene3D" id="3.10.180.10">
    <property type="entry name" value="2,3-Dihydroxybiphenyl 1,2-Dioxygenase, domain 1"/>
    <property type="match status" value="2"/>
</dbReference>
<dbReference type="InterPro" id="IPR005956">
    <property type="entry name" value="4OHPhenylPyrv_dOase"/>
</dbReference>
<evidence type="ECO:0000256" key="5">
    <source>
        <dbReference type="ARBA" id="ARBA00022737"/>
    </source>
</evidence>
<dbReference type="InterPro" id="IPR041736">
    <property type="entry name" value="4OHPhenylPyrv_dOase_N"/>
</dbReference>
<evidence type="ECO:0000256" key="6">
    <source>
        <dbReference type="ARBA" id="ARBA00022878"/>
    </source>
</evidence>
<dbReference type="OrthoDB" id="414569at2759"/>
<dbReference type="FunFam" id="3.10.180.10:FF:000001">
    <property type="entry name" value="4-hydroxyphenylpyruvate dioxygenase"/>
    <property type="match status" value="1"/>
</dbReference>
<gene>
    <name evidence="12" type="ORF">EDS130_LOCUS16834</name>
</gene>
<keyword evidence="8" id="KW-0585">Phenylalanine catabolism</keyword>
<accession>A0A814JL91</accession>
<keyword evidence="6" id="KW-0828">Tyrosine catabolism</keyword>
<dbReference type="AlphaFoldDB" id="A0A814JL91"/>
<dbReference type="GO" id="GO:0006572">
    <property type="term" value="P:L-tyrosine catabolic process"/>
    <property type="evidence" value="ECO:0007669"/>
    <property type="project" value="UniProtKB-KW"/>
</dbReference>
<keyword evidence="7 10" id="KW-0408">Iron</keyword>
<keyword evidence="4 10" id="KW-0479">Metal-binding</keyword>
<dbReference type="GO" id="GO:0000139">
    <property type="term" value="C:Golgi membrane"/>
    <property type="evidence" value="ECO:0007669"/>
    <property type="project" value="TreeGrafter"/>
</dbReference>
<dbReference type="PROSITE" id="PS51819">
    <property type="entry name" value="VOC"/>
    <property type="match status" value="2"/>
</dbReference>
<dbReference type="CDD" id="cd07250">
    <property type="entry name" value="HPPD_C_like"/>
    <property type="match status" value="1"/>
</dbReference>
<organism evidence="12 13">
    <name type="scientific">Adineta ricciae</name>
    <name type="common">Rotifer</name>
    <dbReference type="NCBI Taxonomy" id="249248"/>
    <lineage>
        <taxon>Eukaryota</taxon>
        <taxon>Metazoa</taxon>
        <taxon>Spiralia</taxon>
        <taxon>Gnathifera</taxon>
        <taxon>Rotifera</taxon>
        <taxon>Eurotatoria</taxon>
        <taxon>Bdelloidea</taxon>
        <taxon>Adinetida</taxon>
        <taxon>Adinetidae</taxon>
        <taxon>Adineta</taxon>
    </lineage>
</organism>
<dbReference type="InterPro" id="IPR037523">
    <property type="entry name" value="VOC_core"/>
</dbReference>
<evidence type="ECO:0000259" key="11">
    <source>
        <dbReference type="PROSITE" id="PS51819"/>
    </source>
</evidence>
<evidence type="ECO:0000256" key="3">
    <source>
        <dbReference type="ARBA" id="ARBA00013222"/>
    </source>
</evidence>
<evidence type="ECO:0000256" key="1">
    <source>
        <dbReference type="ARBA" id="ARBA00005162"/>
    </source>
</evidence>
<dbReference type="GO" id="GO:0003868">
    <property type="term" value="F:4-hydroxyphenylpyruvate dioxygenase activity"/>
    <property type="evidence" value="ECO:0007669"/>
    <property type="project" value="InterPro"/>
</dbReference>
<keyword evidence="5" id="KW-0677">Repeat</keyword>
<protein>
    <recommendedName>
        <fullName evidence="3 9">4-hydroxyphenylpyruvate dioxygenase</fullName>
    </recommendedName>
</protein>
<reference evidence="12" key="1">
    <citation type="submission" date="2021-02" db="EMBL/GenBank/DDBJ databases">
        <authorList>
            <person name="Nowell W R."/>
        </authorList>
    </citation>
    <scope>NUCLEOTIDE SEQUENCE</scope>
</reference>
<dbReference type="GO" id="GO:0046872">
    <property type="term" value="F:metal ion binding"/>
    <property type="evidence" value="ECO:0007669"/>
    <property type="project" value="UniProtKB-KW"/>
</dbReference>
<evidence type="ECO:0000256" key="8">
    <source>
        <dbReference type="ARBA" id="ARBA00023232"/>
    </source>
</evidence>
<comment type="cofactor">
    <cofactor evidence="10">
        <name>Fe cation</name>
        <dbReference type="ChEBI" id="CHEBI:24875"/>
    </cofactor>
    <text evidence="10">Binds 1 Fe cation per subunit.</text>
</comment>
<evidence type="ECO:0000256" key="2">
    <source>
        <dbReference type="ARBA" id="ARBA00005877"/>
    </source>
</evidence>
<dbReference type="PIRSF" id="PIRSF009283">
    <property type="entry name" value="HPP_dOase"/>
    <property type="match status" value="1"/>
</dbReference>
<dbReference type="InterPro" id="IPR041735">
    <property type="entry name" value="4OHPhenylPyrv_dOase_C"/>
</dbReference>
<dbReference type="GO" id="GO:0006559">
    <property type="term" value="P:L-phenylalanine catabolic process"/>
    <property type="evidence" value="ECO:0007669"/>
    <property type="project" value="UniProtKB-KW"/>
</dbReference>
<evidence type="ECO:0000256" key="7">
    <source>
        <dbReference type="ARBA" id="ARBA00023004"/>
    </source>
</evidence>
<comment type="similarity">
    <text evidence="2 9">Belongs to the 4HPPD family.</text>
</comment>
<dbReference type="CDD" id="cd08342">
    <property type="entry name" value="HPPD_N_like"/>
    <property type="match status" value="1"/>
</dbReference>
<evidence type="ECO:0000256" key="4">
    <source>
        <dbReference type="ARBA" id="ARBA00022723"/>
    </source>
</evidence>
<evidence type="ECO:0000313" key="13">
    <source>
        <dbReference type="Proteomes" id="UP000663852"/>
    </source>
</evidence>
<comment type="caution">
    <text evidence="12">The sequence shown here is derived from an EMBL/GenBank/DDBJ whole genome shotgun (WGS) entry which is preliminary data.</text>
</comment>